<dbReference type="AlphaFoldDB" id="A0A0A9EWA0"/>
<dbReference type="EMBL" id="GBRH01195780">
    <property type="protein sequence ID" value="JAE02116.1"/>
    <property type="molecule type" value="Transcribed_RNA"/>
</dbReference>
<reference evidence="1" key="1">
    <citation type="submission" date="2014-09" db="EMBL/GenBank/DDBJ databases">
        <authorList>
            <person name="Magalhaes I.L.F."/>
            <person name="Oliveira U."/>
            <person name="Santos F.R."/>
            <person name="Vidigal T.H.D.A."/>
            <person name="Brescovit A.D."/>
            <person name="Santos A.J."/>
        </authorList>
    </citation>
    <scope>NUCLEOTIDE SEQUENCE</scope>
    <source>
        <tissue evidence="1">Shoot tissue taken approximately 20 cm above the soil surface</tissue>
    </source>
</reference>
<protein>
    <submittedName>
        <fullName evidence="1">Uncharacterized protein</fullName>
    </submittedName>
</protein>
<organism evidence="1">
    <name type="scientific">Arundo donax</name>
    <name type="common">Giant reed</name>
    <name type="synonym">Donax arundinaceus</name>
    <dbReference type="NCBI Taxonomy" id="35708"/>
    <lineage>
        <taxon>Eukaryota</taxon>
        <taxon>Viridiplantae</taxon>
        <taxon>Streptophyta</taxon>
        <taxon>Embryophyta</taxon>
        <taxon>Tracheophyta</taxon>
        <taxon>Spermatophyta</taxon>
        <taxon>Magnoliopsida</taxon>
        <taxon>Liliopsida</taxon>
        <taxon>Poales</taxon>
        <taxon>Poaceae</taxon>
        <taxon>PACMAD clade</taxon>
        <taxon>Arundinoideae</taxon>
        <taxon>Arundineae</taxon>
        <taxon>Arundo</taxon>
    </lineage>
</organism>
<evidence type="ECO:0000313" key="1">
    <source>
        <dbReference type="EMBL" id="JAE02116.1"/>
    </source>
</evidence>
<proteinExistence type="predicted"/>
<name>A0A0A9EWA0_ARUDO</name>
<reference evidence="1" key="2">
    <citation type="journal article" date="2015" name="Data Brief">
        <title>Shoot transcriptome of the giant reed, Arundo donax.</title>
        <authorList>
            <person name="Barrero R.A."/>
            <person name="Guerrero F.D."/>
            <person name="Moolhuijzen P."/>
            <person name="Goolsby J.A."/>
            <person name="Tidwell J."/>
            <person name="Bellgard S.E."/>
            <person name="Bellgard M.I."/>
        </authorList>
    </citation>
    <scope>NUCLEOTIDE SEQUENCE</scope>
    <source>
        <tissue evidence="1">Shoot tissue taken approximately 20 cm above the soil surface</tissue>
    </source>
</reference>
<accession>A0A0A9EWA0</accession>
<sequence length="17" mass="1973">MLGWSLKFGDCCYYEGT</sequence>